<dbReference type="Gene3D" id="3.30.420.40">
    <property type="match status" value="2"/>
</dbReference>
<dbReference type="GO" id="GO:0002949">
    <property type="term" value="P:tRNA threonylcarbamoyladenosine modification"/>
    <property type="evidence" value="ECO:0007669"/>
    <property type="project" value="InterPro"/>
</dbReference>
<feature type="domain" description="Gcp-like" evidence="1">
    <location>
        <begin position="28"/>
        <end position="127"/>
    </location>
</feature>
<dbReference type="Proteomes" id="UP000008635">
    <property type="component" value="Chromosome"/>
</dbReference>
<dbReference type="PANTHER" id="PTHR11735">
    <property type="entry name" value="TRNA N6-ADENOSINE THREONYLCARBAMOYLTRANSFERASE"/>
    <property type="match status" value="1"/>
</dbReference>
<dbReference type="NCBIfam" id="TIGR03725">
    <property type="entry name" value="T6A_YeaZ"/>
    <property type="match status" value="1"/>
</dbReference>
<protein>
    <submittedName>
        <fullName evidence="2">Universal protein YeaZ</fullName>
    </submittedName>
</protein>
<dbReference type="EMBL" id="CP002454">
    <property type="protein sequence ID" value="ADV68246.1"/>
    <property type="molecule type" value="Genomic_DNA"/>
</dbReference>
<dbReference type="eggNOG" id="COG1214">
    <property type="taxonomic scope" value="Bacteria"/>
</dbReference>
<dbReference type="OrthoDB" id="9784166at2"/>
<evidence type="ECO:0000259" key="1">
    <source>
        <dbReference type="Pfam" id="PF00814"/>
    </source>
</evidence>
<dbReference type="InterPro" id="IPR022496">
    <property type="entry name" value="T6A_TsaB"/>
</dbReference>
<dbReference type="PANTHER" id="PTHR11735:SF11">
    <property type="entry name" value="TRNA THREONYLCARBAMOYLADENOSINE BIOSYNTHESIS PROTEIN TSAB"/>
    <property type="match status" value="1"/>
</dbReference>
<evidence type="ECO:0000313" key="2">
    <source>
        <dbReference type="EMBL" id="ADV68246.1"/>
    </source>
</evidence>
<dbReference type="RefSeq" id="WP_013557750.1">
    <property type="nucleotide sequence ID" value="NC_014958.1"/>
</dbReference>
<accession>E8UB07</accession>
<evidence type="ECO:0000313" key="3">
    <source>
        <dbReference type="Proteomes" id="UP000008635"/>
    </source>
</evidence>
<dbReference type="KEGG" id="dmr:Deima_2613"/>
<dbReference type="STRING" id="709986.Deima_2613"/>
<reference evidence="2 3" key="1">
    <citation type="journal article" date="2011" name="Stand. Genomic Sci.">
        <title>Complete genome sequence of Deinococcus maricopensis type strain (LB-34).</title>
        <authorList>
            <person name="Pukall R."/>
            <person name="Zeytun A."/>
            <person name="Lucas S."/>
            <person name="Lapidus A."/>
            <person name="Hammon N."/>
            <person name="Deshpande S."/>
            <person name="Nolan M."/>
            <person name="Cheng J.F."/>
            <person name="Pitluck S."/>
            <person name="Liolios K."/>
            <person name="Pagani I."/>
            <person name="Mikhailova N."/>
            <person name="Ivanova N."/>
            <person name="Mavromatis K."/>
            <person name="Pati A."/>
            <person name="Tapia R."/>
            <person name="Han C."/>
            <person name="Goodwin L."/>
            <person name="Chen A."/>
            <person name="Palaniappan K."/>
            <person name="Land M."/>
            <person name="Hauser L."/>
            <person name="Chang Y.J."/>
            <person name="Jeffries C.D."/>
            <person name="Brambilla E.M."/>
            <person name="Rohde M."/>
            <person name="Goker M."/>
            <person name="Detter J.C."/>
            <person name="Woyke T."/>
            <person name="Bristow J."/>
            <person name="Eisen J.A."/>
            <person name="Markowitz V."/>
            <person name="Hugenholtz P."/>
            <person name="Kyrpides N.C."/>
            <person name="Klenk H.P."/>
        </authorList>
    </citation>
    <scope>NUCLEOTIDE SEQUENCE [LARGE SCALE GENOMIC DNA]</scope>
    <source>
        <strain evidence="3">DSM 21211 / LMG 22137 / NRRL B-23946 / LB-34</strain>
    </source>
</reference>
<keyword evidence="3" id="KW-1185">Reference proteome</keyword>
<dbReference type="SUPFAM" id="SSF53067">
    <property type="entry name" value="Actin-like ATPase domain"/>
    <property type="match status" value="1"/>
</dbReference>
<gene>
    <name evidence="2" type="ordered locus">Deima_2613</name>
</gene>
<dbReference type="AlphaFoldDB" id="E8UB07"/>
<dbReference type="InterPro" id="IPR043129">
    <property type="entry name" value="ATPase_NBD"/>
</dbReference>
<dbReference type="Pfam" id="PF00814">
    <property type="entry name" value="TsaD"/>
    <property type="match status" value="1"/>
</dbReference>
<name>E8UB07_DEIML</name>
<proteinExistence type="predicted"/>
<sequence>MILAVETATPFLAVALVGEGVRVARVERVERAHAERLAGAVQAAFEEAGVPMRADGVVIGTGPGSYTGVRVGASYALGVARAWGVPVRGVSTLEALVGGHEGRVAVSLDARKGQVYGAVYDVEGGVVRAVPVPPAKFALEAFGEVAGGGVWVRDGAPDPVALAWNGAAHGVTDWALSYL</sequence>
<dbReference type="HOGENOM" id="CLU_064886_4_0_0"/>
<dbReference type="InterPro" id="IPR000905">
    <property type="entry name" value="Gcp-like_dom"/>
</dbReference>
<organism evidence="2 3">
    <name type="scientific">Deinococcus maricopensis (strain DSM 21211 / LMG 22137 / NRRL B-23946 / LB-34)</name>
    <dbReference type="NCBI Taxonomy" id="709986"/>
    <lineage>
        <taxon>Bacteria</taxon>
        <taxon>Thermotogati</taxon>
        <taxon>Deinococcota</taxon>
        <taxon>Deinococci</taxon>
        <taxon>Deinococcales</taxon>
        <taxon>Deinococcaceae</taxon>
        <taxon>Deinococcus</taxon>
    </lineage>
</organism>
<dbReference type="GO" id="GO:0005829">
    <property type="term" value="C:cytosol"/>
    <property type="evidence" value="ECO:0007669"/>
    <property type="project" value="TreeGrafter"/>
</dbReference>
<reference evidence="3" key="2">
    <citation type="submission" date="2011-01" db="EMBL/GenBank/DDBJ databases">
        <title>The complete genome of Deinococcus maricopensis DSM 21211.</title>
        <authorList>
            <consortium name="US DOE Joint Genome Institute (JGI-PGF)"/>
            <person name="Lucas S."/>
            <person name="Copeland A."/>
            <person name="Lapidus A."/>
            <person name="Goodwin L."/>
            <person name="Pitluck S."/>
            <person name="Kyrpides N."/>
            <person name="Mavromatis K."/>
            <person name="Pagani I."/>
            <person name="Ivanova N."/>
            <person name="Ovchinnikova G."/>
            <person name="Zeytun A."/>
            <person name="Detter J.C."/>
            <person name="Han C."/>
            <person name="Land M."/>
            <person name="Hauser L."/>
            <person name="Markowitz V."/>
            <person name="Cheng J.-F."/>
            <person name="Hugenholtz P."/>
            <person name="Woyke T."/>
            <person name="Wu D."/>
            <person name="Pukall R."/>
            <person name="Gehrich-Schroeter G."/>
            <person name="Brambilla E."/>
            <person name="Klenk H.-P."/>
            <person name="Eisen J.A."/>
        </authorList>
    </citation>
    <scope>NUCLEOTIDE SEQUENCE [LARGE SCALE GENOMIC DNA]</scope>
    <source>
        <strain evidence="3">DSM 21211 / LMG 22137 / NRRL B-23946 / LB-34</strain>
    </source>
</reference>